<sequence length="100" mass="10606">MGTPEGGKPGVTVPMYSDWRRGTSGGSASMCSVTSSLSAGQGPALQADVPSLSLNVGISCGFIEQYCVVCVGRWRPWQANGGRLLTAQCHKYLPWPDYLP</sequence>
<evidence type="ECO:0000313" key="2">
    <source>
        <dbReference type="Proteomes" id="UP000626109"/>
    </source>
</evidence>
<evidence type="ECO:0000313" key="1">
    <source>
        <dbReference type="EMBL" id="CAE8724391.1"/>
    </source>
</evidence>
<dbReference type="EMBL" id="CAJNNW010034878">
    <property type="protein sequence ID" value="CAE8724391.1"/>
    <property type="molecule type" value="Genomic_DNA"/>
</dbReference>
<gene>
    <name evidence="1" type="ORF">PGLA2088_LOCUS43693</name>
</gene>
<comment type="caution">
    <text evidence="1">The sequence shown here is derived from an EMBL/GenBank/DDBJ whole genome shotgun (WGS) entry which is preliminary data.</text>
</comment>
<accession>A0A813LCX3</accession>
<organism evidence="1 2">
    <name type="scientific">Polarella glacialis</name>
    <name type="common">Dinoflagellate</name>
    <dbReference type="NCBI Taxonomy" id="89957"/>
    <lineage>
        <taxon>Eukaryota</taxon>
        <taxon>Sar</taxon>
        <taxon>Alveolata</taxon>
        <taxon>Dinophyceae</taxon>
        <taxon>Suessiales</taxon>
        <taxon>Suessiaceae</taxon>
        <taxon>Polarella</taxon>
    </lineage>
</organism>
<name>A0A813LCX3_POLGL</name>
<proteinExistence type="predicted"/>
<protein>
    <submittedName>
        <fullName evidence="1">Uncharacterized protein</fullName>
    </submittedName>
</protein>
<reference evidence="1" key="1">
    <citation type="submission" date="2021-02" db="EMBL/GenBank/DDBJ databases">
        <authorList>
            <person name="Dougan E. K."/>
            <person name="Rhodes N."/>
            <person name="Thang M."/>
            <person name="Chan C."/>
        </authorList>
    </citation>
    <scope>NUCLEOTIDE SEQUENCE</scope>
</reference>
<dbReference type="Proteomes" id="UP000626109">
    <property type="component" value="Unassembled WGS sequence"/>
</dbReference>
<dbReference type="AlphaFoldDB" id="A0A813LCX3"/>